<feature type="transmembrane region" description="Helical" evidence="10">
    <location>
        <begin position="141"/>
        <end position="163"/>
    </location>
</feature>
<dbReference type="PANTHER" id="PTHR11048:SF39">
    <property type="entry name" value="POLYPRENYL TRANSFERASE AUSN"/>
    <property type="match status" value="1"/>
</dbReference>
<feature type="transmembrane region" description="Helical" evidence="10">
    <location>
        <begin position="175"/>
        <end position="195"/>
    </location>
</feature>
<dbReference type="EMBL" id="JAGPNK010000004">
    <property type="protein sequence ID" value="KAH7322597.1"/>
    <property type="molecule type" value="Genomic_DNA"/>
</dbReference>
<dbReference type="InterPro" id="IPR039653">
    <property type="entry name" value="Prenyltransferase"/>
</dbReference>
<evidence type="ECO:0000256" key="3">
    <source>
        <dbReference type="ARBA" id="ARBA00004721"/>
    </source>
</evidence>
<accession>A0A8K0SVE3</accession>
<dbReference type="PROSITE" id="PS00943">
    <property type="entry name" value="UBIA"/>
    <property type="match status" value="1"/>
</dbReference>
<evidence type="ECO:0000256" key="9">
    <source>
        <dbReference type="ARBA" id="ARBA00075214"/>
    </source>
</evidence>
<dbReference type="Pfam" id="PF01040">
    <property type="entry name" value="UbiA"/>
    <property type="match status" value="1"/>
</dbReference>
<dbReference type="FunFam" id="1.10.357.140:FF:000008">
    <property type="entry name" value="4-hydroxybenzoate octaprenyltransferase"/>
    <property type="match status" value="1"/>
</dbReference>
<proteinExistence type="inferred from homology"/>
<dbReference type="GO" id="GO:0006744">
    <property type="term" value="P:ubiquinone biosynthetic process"/>
    <property type="evidence" value="ECO:0007669"/>
    <property type="project" value="TreeGrafter"/>
</dbReference>
<dbReference type="CDD" id="cd13959">
    <property type="entry name" value="PT_UbiA_COQ2"/>
    <property type="match status" value="1"/>
</dbReference>
<dbReference type="GO" id="GO:0016114">
    <property type="term" value="P:terpenoid biosynthetic process"/>
    <property type="evidence" value="ECO:0007669"/>
    <property type="project" value="UniProtKB-UniPathway"/>
</dbReference>
<keyword evidence="5" id="KW-0808">Transferase</keyword>
<evidence type="ECO:0000256" key="8">
    <source>
        <dbReference type="ARBA" id="ARBA00023136"/>
    </source>
</evidence>
<dbReference type="GO" id="GO:0005743">
    <property type="term" value="C:mitochondrial inner membrane"/>
    <property type="evidence" value="ECO:0007669"/>
    <property type="project" value="TreeGrafter"/>
</dbReference>
<evidence type="ECO:0000256" key="2">
    <source>
        <dbReference type="ARBA" id="ARBA00004141"/>
    </source>
</evidence>
<dbReference type="Proteomes" id="UP000813444">
    <property type="component" value="Unassembled WGS sequence"/>
</dbReference>
<feature type="transmembrane region" description="Helical" evidence="10">
    <location>
        <begin position="304"/>
        <end position="325"/>
    </location>
</feature>
<feature type="transmembrane region" description="Helical" evidence="10">
    <location>
        <begin position="79"/>
        <end position="97"/>
    </location>
</feature>
<evidence type="ECO:0000313" key="11">
    <source>
        <dbReference type="EMBL" id="KAH7322597.1"/>
    </source>
</evidence>
<comment type="similarity">
    <text evidence="4">Belongs to the UbiA prenyltransferase family.</text>
</comment>
<comment type="caution">
    <text evidence="11">The sequence shown here is derived from an EMBL/GenBank/DDBJ whole genome shotgun (WGS) entry which is preliminary data.</text>
</comment>
<organism evidence="11 12">
    <name type="scientific">Stachybotrys elegans</name>
    <dbReference type="NCBI Taxonomy" id="80388"/>
    <lineage>
        <taxon>Eukaryota</taxon>
        <taxon>Fungi</taxon>
        <taxon>Dikarya</taxon>
        <taxon>Ascomycota</taxon>
        <taxon>Pezizomycotina</taxon>
        <taxon>Sordariomycetes</taxon>
        <taxon>Hypocreomycetidae</taxon>
        <taxon>Hypocreales</taxon>
        <taxon>Stachybotryaceae</taxon>
        <taxon>Stachybotrys</taxon>
    </lineage>
</organism>
<keyword evidence="12" id="KW-1185">Reference proteome</keyword>
<keyword evidence="8 10" id="KW-0472">Membrane</keyword>
<evidence type="ECO:0000256" key="5">
    <source>
        <dbReference type="ARBA" id="ARBA00022679"/>
    </source>
</evidence>
<keyword evidence="7 10" id="KW-1133">Transmembrane helix</keyword>
<dbReference type="InterPro" id="IPR000537">
    <property type="entry name" value="UbiA_prenyltransferase"/>
</dbReference>
<dbReference type="OrthoDB" id="18170at2759"/>
<keyword evidence="6 10" id="KW-0812">Transmembrane</keyword>
<dbReference type="UniPathway" id="UPA00213"/>
<gene>
    <name evidence="11" type="ORF">B0I35DRAFT_499207</name>
</gene>
<dbReference type="InterPro" id="IPR044878">
    <property type="entry name" value="UbiA_sf"/>
</dbReference>
<feature type="transmembrane region" description="Helical" evidence="10">
    <location>
        <begin position="201"/>
        <end position="219"/>
    </location>
</feature>
<comment type="pathway">
    <text evidence="3">Secondary metabolite biosynthesis; terpenoid biosynthesis.</text>
</comment>
<feature type="transmembrane region" description="Helical" evidence="10">
    <location>
        <begin position="273"/>
        <end position="292"/>
    </location>
</feature>
<dbReference type="Gene3D" id="1.20.120.1780">
    <property type="entry name" value="UbiA prenyltransferase"/>
    <property type="match status" value="1"/>
</dbReference>
<evidence type="ECO:0000256" key="10">
    <source>
        <dbReference type="SAM" id="Phobius"/>
    </source>
</evidence>
<dbReference type="FunFam" id="1.20.120.1780:FF:000001">
    <property type="entry name" value="4-hydroxybenzoate octaprenyltransferase"/>
    <property type="match status" value="1"/>
</dbReference>
<sequence>MSSLPKADKAVEDAELSQQYGGRHTGKWVSKLPASWIPYVQLARLSPPAGVFLVFFPHLFGVVHGSILKPVPLTQTVRAGALMGLGSFFLSNAIHGWNDLIDAPLDAQVERTKDRPIPRGDVSPRGALIFTLTQALAGAGVLYYLPPATAWTVLPSIVANYYYPYSKRHTNFPQVVLGVALGWGVNVGTAAMGIVPWEHPALIPTACLFTSSVLWTVIYDTIYAFQDIEDDTKVGIGSTAVFFRNSAKPFLWTCLTSLVGLLGYYGTTNNLGPAFYGISVGGCVASLGAMIANVDLQESASCWWWFRYGFWLAGGSIAGGLLSQFTKEIAGGVLSQLSKLF</sequence>
<reference evidence="11" key="1">
    <citation type="journal article" date="2021" name="Nat. Commun.">
        <title>Genetic determinants of endophytism in the Arabidopsis root mycobiome.</title>
        <authorList>
            <person name="Mesny F."/>
            <person name="Miyauchi S."/>
            <person name="Thiergart T."/>
            <person name="Pickel B."/>
            <person name="Atanasova L."/>
            <person name="Karlsson M."/>
            <person name="Huettel B."/>
            <person name="Barry K.W."/>
            <person name="Haridas S."/>
            <person name="Chen C."/>
            <person name="Bauer D."/>
            <person name="Andreopoulos W."/>
            <person name="Pangilinan J."/>
            <person name="LaButti K."/>
            <person name="Riley R."/>
            <person name="Lipzen A."/>
            <person name="Clum A."/>
            <person name="Drula E."/>
            <person name="Henrissat B."/>
            <person name="Kohler A."/>
            <person name="Grigoriev I.V."/>
            <person name="Martin F.M."/>
            <person name="Hacquard S."/>
        </authorList>
    </citation>
    <scope>NUCLEOTIDE SEQUENCE</scope>
    <source>
        <strain evidence="11">MPI-CAGE-CH-0235</strain>
    </source>
</reference>
<evidence type="ECO:0000256" key="1">
    <source>
        <dbReference type="ARBA" id="ARBA00001946"/>
    </source>
</evidence>
<evidence type="ECO:0000256" key="6">
    <source>
        <dbReference type="ARBA" id="ARBA00022692"/>
    </source>
</evidence>
<comment type="cofactor">
    <cofactor evidence="1">
        <name>Mg(2+)</name>
        <dbReference type="ChEBI" id="CHEBI:18420"/>
    </cofactor>
</comment>
<dbReference type="AlphaFoldDB" id="A0A8K0SVE3"/>
<dbReference type="GO" id="GO:0008412">
    <property type="term" value="F:4-hydroxybenzoate polyprenyltransferase activity"/>
    <property type="evidence" value="ECO:0007669"/>
    <property type="project" value="TreeGrafter"/>
</dbReference>
<name>A0A8K0SVE3_9HYPO</name>
<comment type="subcellular location">
    <subcellularLocation>
        <location evidence="2">Membrane</location>
        <topology evidence="2">Multi-pass membrane protein</topology>
    </subcellularLocation>
</comment>
<dbReference type="InterPro" id="IPR030470">
    <property type="entry name" value="UbiA_prenylTrfase_CS"/>
</dbReference>
<dbReference type="PANTHER" id="PTHR11048">
    <property type="entry name" value="PRENYLTRANSFERASES"/>
    <property type="match status" value="1"/>
</dbReference>
<evidence type="ECO:0000256" key="7">
    <source>
        <dbReference type="ARBA" id="ARBA00022989"/>
    </source>
</evidence>
<feature type="transmembrane region" description="Helical" evidence="10">
    <location>
        <begin position="250"/>
        <end position="267"/>
    </location>
</feature>
<feature type="transmembrane region" description="Helical" evidence="10">
    <location>
        <begin position="49"/>
        <end position="67"/>
    </location>
</feature>
<protein>
    <recommendedName>
        <fullName evidence="9">Diterpenoid pyrone biosynthesis cluster protein C</fullName>
    </recommendedName>
</protein>
<dbReference type="Gene3D" id="1.10.357.140">
    <property type="entry name" value="UbiA prenyltransferase"/>
    <property type="match status" value="1"/>
</dbReference>
<evidence type="ECO:0000256" key="4">
    <source>
        <dbReference type="ARBA" id="ARBA00005985"/>
    </source>
</evidence>
<evidence type="ECO:0000313" key="12">
    <source>
        <dbReference type="Proteomes" id="UP000813444"/>
    </source>
</evidence>